<dbReference type="Proteomes" id="UP000188836">
    <property type="component" value="Unassembled WGS sequence"/>
</dbReference>
<evidence type="ECO:0000256" key="6">
    <source>
        <dbReference type="RuleBase" id="RU361157"/>
    </source>
</evidence>
<proteinExistence type="inferred from homology"/>
<dbReference type="PIRSF" id="PIRSF006648">
    <property type="entry name" value="DrrB"/>
    <property type="match status" value="1"/>
</dbReference>
<dbReference type="PANTHER" id="PTHR43229">
    <property type="entry name" value="NODULATION PROTEIN J"/>
    <property type="match status" value="1"/>
</dbReference>
<dbReference type="PROSITE" id="PS51012">
    <property type="entry name" value="ABC_TM2"/>
    <property type="match status" value="1"/>
</dbReference>
<evidence type="ECO:0000313" key="9">
    <source>
        <dbReference type="Proteomes" id="UP000188836"/>
    </source>
</evidence>
<accession>A0A1W0BL39</accession>
<keyword evidence="6" id="KW-0813">Transport</keyword>
<dbReference type="STRING" id="1538463.B0T36_03795"/>
<feature type="transmembrane region" description="Helical" evidence="6">
    <location>
        <begin position="125"/>
        <end position="145"/>
    </location>
</feature>
<comment type="caution">
    <text evidence="8">The sequence shown here is derived from an EMBL/GenBank/DDBJ whole genome shotgun (WGS) entry which is preliminary data.</text>
</comment>
<comment type="similarity">
    <text evidence="6">Belongs to the ABC-2 integral membrane protein family.</text>
</comment>
<dbReference type="InterPro" id="IPR047817">
    <property type="entry name" value="ABC2_TM_bact-type"/>
</dbReference>
<dbReference type="Pfam" id="PF01061">
    <property type="entry name" value="ABC2_membrane"/>
    <property type="match status" value="1"/>
</dbReference>
<evidence type="ECO:0000313" key="8">
    <source>
        <dbReference type="EMBL" id="ONM48598.1"/>
    </source>
</evidence>
<keyword evidence="6" id="KW-1003">Cell membrane</keyword>
<feature type="transmembrane region" description="Helical" evidence="6">
    <location>
        <begin position="246"/>
        <end position="270"/>
    </location>
</feature>
<organism evidence="8 9">
    <name type="scientific">Nocardia donostiensis</name>
    <dbReference type="NCBI Taxonomy" id="1538463"/>
    <lineage>
        <taxon>Bacteria</taxon>
        <taxon>Bacillati</taxon>
        <taxon>Actinomycetota</taxon>
        <taxon>Actinomycetes</taxon>
        <taxon>Mycobacteriales</taxon>
        <taxon>Nocardiaceae</taxon>
        <taxon>Nocardia</taxon>
    </lineage>
</organism>
<keyword evidence="2 6" id="KW-0812">Transmembrane</keyword>
<evidence type="ECO:0000256" key="1">
    <source>
        <dbReference type="ARBA" id="ARBA00004141"/>
    </source>
</evidence>
<dbReference type="OrthoDB" id="9255971at2"/>
<evidence type="ECO:0000256" key="2">
    <source>
        <dbReference type="ARBA" id="ARBA00022692"/>
    </source>
</evidence>
<feature type="domain" description="ABC transmembrane type-2" evidence="7">
    <location>
        <begin position="40"/>
        <end position="273"/>
    </location>
</feature>
<sequence length="273" mass="28450">MTTLAATSAPPSTTRPATHLVGCSLAAARRVVLVTLRNPSLIVMSVVQSVVFLLIFRYVFGGAITPGTLSYVNFMVPGLLTVTVLFAVMGVGTAVAGEVHAGVIDRFRSLPMPSAVVLYGRAAGEHLMTTSTLLVTTAVAFAVGFRVHNGWGIVGLLGLCMLAAVAFTWVFIAVGLAAGNVQAAQGAGFLVLPLSFVSSAYVPVTSMPGWLQTFAMHQPVTVLAEANRYLTQGDDALAGLEHTGGYYVIVAVAWCVGILAVAQAAALALFRRR</sequence>
<gene>
    <name evidence="8" type="ORF">B0T46_11115</name>
</gene>
<keyword evidence="5" id="KW-0046">Antibiotic resistance</keyword>
<dbReference type="GO" id="GO:0140359">
    <property type="term" value="F:ABC-type transporter activity"/>
    <property type="evidence" value="ECO:0007669"/>
    <property type="project" value="InterPro"/>
</dbReference>
<dbReference type="InterPro" id="IPR051784">
    <property type="entry name" value="Nod_factor_ABC_transporter"/>
</dbReference>
<name>A0A1W0BL39_9NOCA</name>
<evidence type="ECO:0000259" key="7">
    <source>
        <dbReference type="PROSITE" id="PS51012"/>
    </source>
</evidence>
<dbReference type="RefSeq" id="WP_077116511.1">
    <property type="nucleotide sequence ID" value="NZ_LOKT01000002.1"/>
</dbReference>
<dbReference type="InterPro" id="IPR000412">
    <property type="entry name" value="ABC_2_transport"/>
</dbReference>
<evidence type="ECO:0000256" key="5">
    <source>
        <dbReference type="ARBA" id="ARBA00023251"/>
    </source>
</evidence>
<keyword evidence="3 6" id="KW-1133">Transmembrane helix</keyword>
<keyword evidence="9" id="KW-1185">Reference proteome</keyword>
<feature type="transmembrane region" description="Helical" evidence="6">
    <location>
        <begin position="186"/>
        <end position="204"/>
    </location>
</feature>
<feature type="transmembrane region" description="Helical" evidence="6">
    <location>
        <begin position="151"/>
        <end position="174"/>
    </location>
</feature>
<dbReference type="GO" id="GO:0046677">
    <property type="term" value="P:response to antibiotic"/>
    <property type="evidence" value="ECO:0007669"/>
    <property type="project" value="UniProtKB-KW"/>
</dbReference>
<dbReference type="PANTHER" id="PTHR43229:SF2">
    <property type="entry name" value="NODULATION PROTEIN J"/>
    <property type="match status" value="1"/>
</dbReference>
<dbReference type="EMBL" id="MUMY01000008">
    <property type="protein sequence ID" value="ONM48598.1"/>
    <property type="molecule type" value="Genomic_DNA"/>
</dbReference>
<feature type="transmembrane region" description="Helical" evidence="6">
    <location>
        <begin position="80"/>
        <end position="104"/>
    </location>
</feature>
<protein>
    <recommendedName>
        <fullName evidence="6">Transport permease protein</fullName>
    </recommendedName>
</protein>
<reference evidence="8 9" key="1">
    <citation type="journal article" date="2016" name="Antonie Van Leeuwenhoek">
        <title>Nocardia donostiensis sp. nov., isolated from human respiratory specimens.</title>
        <authorList>
            <person name="Ercibengoa M."/>
            <person name="Bell M."/>
            <person name="Marimon J.M."/>
            <person name="Humrighouse B."/>
            <person name="Klenk H.P."/>
            <person name="Potter G."/>
            <person name="Perez-Trallero E."/>
        </authorList>
    </citation>
    <scope>NUCLEOTIDE SEQUENCE [LARGE SCALE GENOMIC DNA]</scope>
    <source>
        <strain evidence="8 9">X1655</strain>
    </source>
</reference>
<evidence type="ECO:0000256" key="3">
    <source>
        <dbReference type="ARBA" id="ARBA00022989"/>
    </source>
</evidence>
<comment type="subcellular location">
    <subcellularLocation>
        <location evidence="6">Cell membrane</location>
        <topology evidence="6">Multi-pass membrane protein</topology>
    </subcellularLocation>
    <subcellularLocation>
        <location evidence="1">Membrane</location>
        <topology evidence="1">Multi-pass membrane protein</topology>
    </subcellularLocation>
</comment>
<dbReference type="InterPro" id="IPR013525">
    <property type="entry name" value="ABC2_TM"/>
</dbReference>
<dbReference type="AlphaFoldDB" id="A0A1W0BL39"/>
<keyword evidence="4 6" id="KW-0472">Membrane</keyword>
<dbReference type="GO" id="GO:0043190">
    <property type="term" value="C:ATP-binding cassette (ABC) transporter complex"/>
    <property type="evidence" value="ECO:0007669"/>
    <property type="project" value="InterPro"/>
</dbReference>
<feature type="transmembrane region" description="Helical" evidence="6">
    <location>
        <begin position="39"/>
        <end position="60"/>
    </location>
</feature>
<evidence type="ECO:0000256" key="4">
    <source>
        <dbReference type="ARBA" id="ARBA00023136"/>
    </source>
</evidence>